<dbReference type="PROSITE" id="PS51843">
    <property type="entry name" value="NR_LBD"/>
    <property type="match status" value="1"/>
</dbReference>
<name>A0A914CXY0_9BILA</name>
<dbReference type="Pfam" id="PF00104">
    <property type="entry name" value="Hormone_recep"/>
    <property type="match status" value="1"/>
</dbReference>
<keyword evidence="2" id="KW-0804">Transcription</keyword>
<protein>
    <submittedName>
        <fullName evidence="6">NR LBD domain-containing protein</fullName>
    </submittedName>
</protein>
<evidence type="ECO:0000256" key="1">
    <source>
        <dbReference type="ARBA" id="ARBA00023015"/>
    </source>
</evidence>
<dbReference type="InterPro" id="IPR035500">
    <property type="entry name" value="NHR-like_dom_sf"/>
</dbReference>
<dbReference type="PANTHER" id="PTHR47630">
    <property type="entry name" value="NUCLEAR HORMONE RECEPTOR FAMILY-RELATED-RELATED"/>
    <property type="match status" value="1"/>
</dbReference>
<evidence type="ECO:0000313" key="5">
    <source>
        <dbReference type="Proteomes" id="UP000887540"/>
    </source>
</evidence>
<proteinExistence type="predicted"/>
<keyword evidence="3" id="KW-0675">Receptor</keyword>
<evidence type="ECO:0000313" key="6">
    <source>
        <dbReference type="WBParaSite" id="ACRNAN_scaffold1611.g10827.t1"/>
    </source>
</evidence>
<accession>A0A914CXY0</accession>
<evidence type="ECO:0000259" key="4">
    <source>
        <dbReference type="PROSITE" id="PS51843"/>
    </source>
</evidence>
<feature type="domain" description="NR LBD" evidence="4">
    <location>
        <begin position="1"/>
        <end position="130"/>
    </location>
</feature>
<dbReference type="SUPFAM" id="SSF48508">
    <property type="entry name" value="Nuclear receptor ligand-binding domain"/>
    <property type="match status" value="1"/>
</dbReference>
<dbReference type="InterPro" id="IPR052499">
    <property type="entry name" value="C.elegans_NHRs"/>
</dbReference>
<evidence type="ECO:0000256" key="3">
    <source>
        <dbReference type="ARBA" id="ARBA00023170"/>
    </source>
</evidence>
<dbReference type="Proteomes" id="UP000887540">
    <property type="component" value="Unplaced"/>
</dbReference>
<dbReference type="InterPro" id="IPR000536">
    <property type="entry name" value="Nucl_hrmn_rcpt_lig-bd"/>
</dbReference>
<evidence type="ECO:0000256" key="2">
    <source>
        <dbReference type="ARBA" id="ARBA00023163"/>
    </source>
</evidence>
<dbReference type="AlphaFoldDB" id="A0A914CXY0"/>
<dbReference type="Gene3D" id="1.10.565.10">
    <property type="entry name" value="Retinoid X Receptor"/>
    <property type="match status" value="1"/>
</dbReference>
<reference evidence="6" key="1">
    <citation type="submission" date="2022-11" db="UniProtKB">
        <authorList>
            <consortium name="WormBaseParasite"/>
        </authorList>
    </citation>
    <scope>IDENTIFICATION</scope>
</reference>
<sequence>MLCYKSYGKLGICLTNGAYHPYIEDARFLEREESLNVHFSHIEDLFVKIVKQMLELEMDFTEFLLIKAIVVFHEEPELSQIAFKIIFMARNRYIKELYKHIKTKEKDASKSLERMSKLLMLLAGFSVSFI</sequence>
<organism evidence="5 6">
    <name type="scientific">Acrobeloides nanus</name>
    <dbReference type="NCBI Taxonomy" id="290746"/>
    <lineage>
        <taxon>Eukaryota</taxon>
        <taxon>Metazoa</taxon>
        <taxon>Ecdysozoa</taxon>
        <taxon>Nematoda</taxon>
        <taxon>Chromadorea</taxon>
        <taxon>Rhabditida</taxon>
        <taxon>Tylenchina</taxon>
        <taxon>Cephalobomorpha</taxon>
        <taxon>Cephaloboidea</taxon>
        <taxon>Cephalobidae</taxon>
        <taxon>Acrobeloides</taxon>
    </lineage>
</organism>
<keyword evidence="1" id="KW-0805">Transcription regulation</keyword>
<keyword evidence="5" id="KW-1185">Reference proteome</keyword>
<dbReference type="WBParaSite" id="ACRNAN_scaffold1611.g10827.t1">
    <property type="protein sequence ID" value="ACRNAN_scaffold1611.g10827.t1"/>
    <property type="gene ID" value="ACRNAN_scaffold1611.g10827"/>
</dbReference>